<comment type="similarity">
    <text evidence="3">Belongs to the TRAFAC class YlqF/YawG GTPase family. RsgA subfamily.</text>
</comment>
<dbReference type="PROSITE" id="PS50936">
    <property type="entry name" value="ENGC_GTPASE"/>
    <property type="match status" value="1"/>
</dbReference>
<keyword evidence="2 3" id="KW-0342">GTP-binding</keyword>
<keyword evidence="3" id="KW-0378">Hydrolase</keyword>
<feature type="binding site" evidence="3">
    <location>
        <position position="285"/>
    </location>
    <ligand>
        <name>Zn(2+)</name>
        <dbReference type="ChEBI" id="CHEBI:29105"/>
    </ligand>
</feature>
<dbReference type="InterPro" id="IPR012340">
    <property type="entry name" value="NA-bd_OB-fold"/>
</dbReference>
<proteinExistence type="inferred from homology"/>
<dbReference type="GO" id="GO:0019843">
    <property type="term" value="F:rRNA binding"/>
    <property type="evidence" value="ECO:0007669"/>
    <property type="project" value="UniProtKB-KW"/>
</dbReference>
<accession>A0A9D1J767</accession>
<sequence length="323" mass="35762">MGENRIHTGTATVVKNTGSHYLLSELPQWKPLNAVVRGKLRLSGSTATNPVAVGDRVEYSVPVDADGNPVDEGTITKVLPRKNYIIRKSTNLSRQCHILASNIDTAYLIVTLDCPETKWPFIDRFLVTCEAYKVPVTIILNKCDLYRDNEELTAKSELFHSIYTDAGYPIMDISVLTGEGVDTLREQCNSGGISLFSGVSGVGKSSLIKAIDPALDPKTSEISDKYRQGRHTTTFYEIYPTSCGGFIIDTPGIRGFGLVDIEPEEISTYFPEMLRVADNCRYKPCTHTHEPGCAVLEAVENGTISPERYMSYLGMLEEEGKYR</sequence>
<dbReference type="EMBL" id="DVHI01000088">
    <property type="protein sequence ID" value="HIR63293.1"/>
    <property type="molecule type" value="Genomic_DNA"/>
</dbReference>
<organism evidence="6 7">
    <name type="scientific">Candidatus Coprenecus avistercoris</name>
    <dbReference type="NCBI Taxonomy" id="2840730"/>
    <lineage>
        <taxon>Bacteria</taxon>
        <taxon>Pseudomonadati</taxon>
        <taxon>Bacteroidota</taxon>
        <taxon>Bacteroidia</taxon>
        <taxon>Bacteroidales</taxon>
        <taxon>Rikenellaceae</taxon>
        <taxon>Rikenellaceae incertae sedis</taxon>
        <taxon>Candidatus Coprenecus</taxon>
    </lineage>
</organism>
<dbReference type="GO" id="GO:0005737">
    <property type="term" value="C:cytoplasm"/>
    <property type="evidence" value="ECO:0007669"/>
    <property type="project" value="UniProtKB-SubCell"/>
</dbReference>
<dbReference type="Gene3D" id="3.40.50.300">
    <property type="entry name" value="P-loop containing nucleotide triphosphate hydrolases"/>
    <property type="match status" value="1"/>
</dbReference>
<keyword evidence="3" id="KW-0862">Zinc</keyword>
<dbReference type="Pfam" id="PF03193">
    <property type="entry name" value="RsgA_GTPase"/>
    <property type="match status" value="1"/>
</dbReference>
<comment type="subunit">
    <text evidence="3">Monomer. Associates with 30S ribosomal subunit, binds 16S rRNA.</text>
</comment>
<dbReference type="PANTHER" id="PTHR32120:SF11">
    <property type="entry name" value="SMALL RIBOSOMAL SUBUNIT BIOGENESIS GTPASE RSGA 1, MITOCHONDRIAL-RELATED"/>
    <property type="match status" value="1"/>
</dbReference>
<dbReference type="AlphaFoldDB" id="A0A9D1J767"/>
<reference evidence="6" key="1">
    <citation type="submission" date="2020-10" db="EMBL/GenBank/DDBJ databases">
        <authorList>
            <person name="Gilroy R."/>
        </authorList>
    </citation>
    <scope>NUCLEOTIDE SEQUENCE</scope>
    <source>
        <strain evidence="6">ChiHjej13B12-12457</strain>
    </source>
</reference>
<evidence type="ECO:0000313" key="7">
    <source>
        <dbReference type="Proteomes" id="UP000886744"/>
    </source>
</evidence>
<keyword evidence="3" id="KW-0479">Metal-binding</keyword>
<evidence type="ECO:0000259" key="4">
    <source>
        <dbReference type="PROSITE" id="PS50936"/>
    </source>
</evidence>
<keyword evidence="3" id="KW-0690">Ribosome biogenesis</keyword>
<dbReference type="Proteomes" id="UP000886744">
    <property type="component" value="Unassembled WGS sequence"/>
</dbReference>
<dbReference type="SUPFAM" id="SSF52540">
    <property type="entry name" value="P-loop containing nucleoside triphosphate hydrolases"/>
    <property type="match status" value="1"/>
</dbReference>
<feature type="binding site" evidence="3">
    <location>
        <begin position="141"/>
        <end position="144"/>
    </location>
    <ligand>
        <name>GTP</name>
        <dbReference type="ChEBI" id="CHEBI:37565"/>
    </ligand>
</feature>
<dbReference type="GO" id="GO:0042274">
    <property type="term" value="P:ribosomal small subunit biogenesis"/>
    <property type="evidence" value="ECO:0007669"/>
    <property type="project" value="UniProtKB-UniRule"/>
</dbReference>
<comment type="cofactor">
    <cofactor evidence="3">
        <name>Zn(2+)</name>
        <dbReference type="ChEBI" id="CHEBI:29105"/>
    </cofactor>
    <text evidence="3">Binds 1 zinc ion per subunit.</text>
</comment>
<comment type="caution">
    <text evidence="6">The sequence shown here is derived from an EMBL/GenBank/DDBJ whole genome shotgun (WGS) entry which is preliminary data.</text>
</comment>
<evidence type="ECO:0000256" key="2">
    <source>
        <dbReference type="ARBA" id="ARBA00023134"/>
    </source>
</evidence>
<feature type="binding site" evidence="3">
    <location>
        <begin position="198"/>
        <end position="206"/>
    </location>
    <ligand>
        <name>GTP</name>
        <dbReference type="ChEBI" id="CHEBI:37565"/>
    </ligand>
</feature>
<dbReference type="GO" id="GO:0046872">
    <property type="term" value="F:metal ion binding"/>
    <property type="evidence" value="ECO:0007669"/>
    <property type="project" value="UniProtKB-KW"/>
</dbReference>
<dbReference type="InterPro" id="IPR010914">
    <property type="entry name" value="RsgA_GTPase_dom"/>
</dbReference>
<feature type="binding site" evidence="3">
    <location>
        <position position="280"/>
    </location>
    <ligand>
        <name>Zn(2+)</name>
        <dbReference type="ChEBI" id="CHEBI:29105"/>
    </ligand>
</feature>
<keyword evidence="1 3" id="KW-0547">Nucleotide-binding</keyword>
<dbReference type="NCBIfam" id="TIGR00157">
    <property type="entry name" value="ribosome small subunit-dependent GTPase A"/>
    <property type="match status" value="1"/>
</dbReference>
<gene>
    <name evidence="3 6" type="primary">rsgA</name>
    <name evidence="6" type="ORF">IAC94_07215</name>
</gene>
<dbReference type="PROSITE" id="PS51721">
    <property type="entry name" value="G_CP"/>
    <property type="match status" value="1"/>
</dbReference>
<evidence type="ECO:0000259" key="5">
    <source>
        <dbReference type="PROSITE" id="PS51721"/>
    </source>
</evidence>
<dbReference type="GO" id="GO:0003924">
    <property type="term" value="F:GTPase activity"/>
    <property type="evidence" value="ECO:0007669"/>
    <property type="project" value="UniProtKB-UniRule"/>
</dbReference>
<reference evidence="6" key="2">
    <citation type="journal article" date="2021" name="PeerJ">
        <title>Extensive microbial diversity within the chicken gut microbiome revealed by metagenomics and culture.</title>
        <authorList>
            <person name="Gilroy R."/>
            <person name="Ravi A."/>
            <person name="Getino M."/>
            <person name="Pursley I."/>
            <person name="Horton D.L."/>
            <person name="Alikhan N.F."/>
            <person name="Baker D."/>
            <person name="Gharbi K."/>
            <person name="Hall N."/>
            <person name="Watson M."/>
            <person name="Adriaenssens E.M."/>
            <person name="Foster-Nyarko E."/>
            <person name="Jarju S."/>
            <person name="Secka A."/>
            <person name="Antonio M."/>
            <person name="Oren A."/>
            <person name="Chaudhuri R.R."/>
            <person name="La Ragione R."/>
            <person name="Hildebrand F."/>
            <person name="Pallen M.J."/>
        </authorList>
    </citation>
    <scope>NUCLEOTIDE SEQUENCE</scope>
    <source>
        <strain evidence="6">ChiHjej13B12-12457</strain>
    </source>
</reference>
<dbReference type="GO" id="GO:0005525">
    <property type="term" value="F:GTP binding"/>
    <property type="evidence" value="ECO:0007669"/>
    <property type="project" value="UniProtKB-UniRule"/>
</dbReference>
<name>A0A9D1J767_9BACT</name>
<protein>
    <recommendedName>
        <fullName evidence="3">Small ribosomal subunit biogenesis GTPase RsgA</fullName>
        <ecNumber evidence="3">3.6.1.-</ecNumber>
    </recommendedName>
</protein>
<keyword evidence="3" id="KW-0699">rRNA-binding</keyword>
<dbReference type="HAMAP" id="MF_01820">
    <property type="entry name" value="GTPase_RsgA"/>
    <property type="match status" value="1"/>
</dbReference>
<dbReference type="InterPro" id="IPR030378">
    <property type="entry name" value="G_CP_dom"/>
</dbReference>
<dbReference type="CDD" id="cd01854">
    <property type="entry name" value="YjeQ_EngC"/>
    <property type="match status" value="1"/>
</dbReference>
<feature type="domain" description="EngC GTPase" evidence="4">
    <location>
        <begin position="101"/>
        <end position="254"/>
    </location>
</feature>
<dbReference type="PANTHER" id="PTHR32120">
    <property type="entry name" value="SMALL RIBOSOMAL SUBUNIT BIOGENESIS GTPASE RSGA"/>
    <property type="match status" value="1"/>
</dbReference>
<dbReference type="InterPro" id="IPR027417">
    <property type="entry name" value="P-loop_NTPase"/>
</dbReference>
<feature type="domain" description="CP-type G" evidence="5">
    <location>
        <begin position="82"/>
        <end position="256"/>
    </location>
</feature>
<keyword evidence="3" id="KW-0694">RNA-binding</keyword>
<dbReference type="Gene3D" id="2.40.50.140">
    <property type="entry name" value="Nucleic acid-binding proteins"/>
    <property type="match status" value="1"/>
</dbReference>
<feature type="binding site" evidence="3">
    <location>
        <position position="287"/>
    </location>
    <ligand>
        <name>Zn(2+)</name>
        <dbReference type="ChEBI" id="CHEBI:29105"/>
    </ligand>
</feature>
<evidence type="ECO:0000256" key="3">
    <source>
        <dbReference type="HAMAP-Rule" id="MF_01820"/>
    </source>
</evidence>
<evidence type="ECO:0000256" key="1">
    <source>
        <dbReference type="ARBA" id="ARBA00022741"/>
    </source>
</evidence>
<dbReference type="InterPro" id="IPR004881">
    <property type="entry name" value="Ribosome_biogen_GTPase_RsgA"/>
</dbReference>
<dbReference type="EC" id="3.6.1.-" evidence="3"/>
<comment type="function">
    <text evidence="3">One of several proteins that assist in the late maturation steps of the functional core of the 30S ribosomal subunit. Helps release RbfA from mature subunits. May play a role in the assembly of ribosomal proteins into the subunit. Circularly permuted GTPase that catalyzes slow GTP hydrolysis, GTPase activity is stimulated by the 30S ribosomal subunit.</text>
</comment>
<evidence type="ECO:0000313" key="6">
    <source>
        <dbReference type="EMBL" id="HIR63293.1"/>
    </source>
</evidence>
<comment type="subcellular location">
    <subcellularLocation>
        <location evidence="3">Cytoplasm</location>
    </subcellularLocation>
</comment>
<dbReference type="Gene3D" id="1.10.40.50">
    <property type="entry name" value="Probable gtpase engc, domain 3"/>
    <property type="match status" value="1"/>
</dbReference>
<keyword evidence="3" id="KW-0963">Cytoplasm</keyword>
<feature type="binding site" evidence="3">
    <location>
        <position position="293"/>
    </location>
    <ligand>
        <name>Zn(2+)</name>
        <dbReference type="ChEBI" id="CHEBI:29105"/>
    </ligand>
</feature>